<protein>
    <submittedName>
        <fullName evidence="1">Uncharacterized protein</fullName>
    </submittedName>
</protein>
<dbReference type="EMBL" id="JAIWYP010000010">
    <property type="protein sequence ID" value="KAH3752721.1"/>
    <property type="molecule type" value="Genomic_DNA"/>
</dbReference>
<sequence>MLQGLDGKFILARALTKSYAPKEFMIDQSLQYFPARTGEDNSATGFQLFNCC</sequence>
<reference evidence="1" key="1">
    <citation type="journal article" date="2019" name="bioRxiv">
        <title>The Genome of the Zebra Mussel, Dreissena polymorpha: A Resource for Invasive Species Research.</title>
        <authorList>
            <person name="McCartney M.A."/>
            <person name="Auch B."/>
            <person name="Kono T."/>
            <person name="Mallez S."/>
            <person name="Zhang Y."/>
            <person name="Obille A."/>
            <person name="Becker A."/>
            <person name="Abrahante J.E."/>
            <person name="Garbe J."/>
            <person name="Badalamenti J.P."/>
            <person name="Herman A."/>
            <person name="Mangelson H."/>
            <person name="Liachko I."/>
            <person name="Sullivan S."/>
            <person name="Sone E.D."/>
            <person name="Koren S."/>
            <person name="Silverstein K.A.T."/>
            <person name="Beckman K.B."/>
            <person name="Gohl D.M."/>
        </authorList>
    </citation>
    <scope>NUCLEOTIDE SEQUENCE</scope>
    <source>
        <strain evidence="1">Duluth1</strain>
        <tissue evidence="1">Whole animal</tissue>
    </source>
</reference>
<evidence type="ECO:0000313" key="2">
    <source>
        <dbReference type="Proteomes" id="UP000828390"/>
    </source>
</evidence>
<name>A0A9D4DNW2_DREPO</name>
<proteinExistence type="predicted"/>
<reference evidence="1" key="2">
    <citation type="submission" date="2020-11" db="EMBL/GenBank/DDBJ databases">
        <authorList>
            <person name="McCartney M.A."/>
            <person name="Auch B."/>
            <person name="Kono T."/>
            <person name="Mallez S."/>
            <person name="Becker A."/>
            <person name="Gohl D.M."/>
            <person name="Silverstein K.A.T."/>
            <person name="Koren S."/>
            <person name="Bechman K.B."/>
            <person name="Herman A."/>
            <person name="Abrahante J.E."/>
            <person name="Garbe J."/>
        </authorList>
    </citation>
    <scope>NUCLEOTIDE SEQUENCE</scope>
    <source>
        <strain evidence="1">Duluth1</strain>
        <tissue evidence="1">Whole animal</tissue>
    </source>
</reference>
<gene>
    <name evidence="1" type="ORF">DPMN_187347</name>
</gene>
<dbReference type="AlphaFoldDB" id="A0A9D4DNW2"/>
<evidence type="ECO:0000313" key="1">
    <source>
        <dbReference type="EMBL" id="KAH3752721.1"/>
    </source>
</evidence>
<dbReference type="Proteomes" id="UP000828390">
    <property type="component" value="Unassembled WGS sequence"/>
</dbReference>
<organism evidence="1 2">
    <name type="scientific">Dreissena polymorpha</name>
    <name type="common">Zebra mussel</name>
    <name type="synonym">Mytilus polymorpha</name>
    <dbReference type="NCBI Taxonomy" id="45954"/>
    <lineage>
        <taxon>Eukaryota</taxon>
        <taxon>Metazoa</taxon>
        <taxon>Spiralia</taxon>
        <taxon>Lophotrochozoa</taxon>
        <taxon>Mollusca</taxon>
        <taxon>Bivalvia</taxon>
        <taxon>Autobranchia</taxon>
        <taxon>Heteroconchia</taxon>
        <taxon>Euheterodonta</taxon>
        <taxon>Imparidentia</taxon>
        <taxon>Neoheterodontei</taxon>
        <taxon>Myida</taxon>
        <taxon>Dreissenoidea</taxon>
        <taxon>Dreissenidae</taxon>
        <taxon>Dreissena</taxon>
    </lineage>
</organism>
<keyword evidence="2" id="KW-1185">Reference proteome</keyword>
<accession>A0A9D4DNW2</accession>
<comment type="caution">
    <text evidence="1">The sequence shown here is derived from an EMBL/GenBank/DDBJ whole genome shotgun (WGS) entry which is preliminary data.</text>
</comment>